<gene>
    <name evidence="13" type="ORF">HERILL_LOCUS3458</name>
</gene>
<evidence type="ECO:0000256" key="9">
    <source>
        <dbReference type="ARBA" id="ARBA00023136"/>
    </source>
</evidence>
<evidence type="ECO:0000256" key="8">
    <source>
        <dbReference type="ARBA" id="ARBA00023128"/>
    </source>
</evidence>
<dbReference type="InterPro" id="IPR023395">
    <property type="entry name" value="MCP_dom_sf"/>
</dbReference>
<dbReference type="InterPro" id="IPR051508">
    <property type="entry name" value="Mito_Carrier_Antiporter"/>
</dbReference>
<evidence type="ECO:0000256" key="6">
    <source>
        <dbReference type="ARBA" id="ARBA00022792"/>
    </source>
</evidence>
<keyword evidence="3 11" id="KW-0813">Transport</keyword>
<keyword evidence="8" id="KW-0496">Mitochondrion</keyword>
<accession>A0A7R8YQB0</accession>
<evidence type="ECO:0000256" key="5">
    <source>
        <dbReference type="ARBA" id="ARBA00022737"/>
    </source>
</evidence>
<dbReference type="InterPro" id="IPR018108">
    <property type="entry name" value="MCP_transmembrane"/>
</dbReference>
<dbReference type="InParanoid" id="A0A7R8YQB0"/>
<dbReference type="Gene3D" id="1.50.40.10">
    <property type="entry name" value="Mitochondrial carrier domain"/>
    <property type="match status" value="1"/>
</dbReference>
<reference evidence="13 14" key="1">
    <citation type="submission" date="2020-11" db="EMBL/GenBank/DDBJ databases">
        <authorList>
            <person name="Wallbank WR R."/>
            <person name="Pardo Diaz C."/>
            <person name="Kozak K."/>
            <person name="Martin S."/>
            <person name="Jiggins C."/>
            <person name="Moest M."/>
            <person name="Warren A I."/>
            <person name="Generalovic N T."/>
            <person name="Byers J.R.P. K."/>
            <person name="Montejo-Kovacevich G."/>
            <person name="Yen C E."/>
        </authorList>
    </citation>
    <scope>NUCLEOTIDE SEQUENCE [LARGE SCALE GENOMIC DNA]</scope>
</reference>
<dbReference type="OrthoDB" id="6703404at2759"/>
<feature type="repeat" description="Solcar" evidence="10">
    <location>
        <begin position="206"/>
        <end position="297"/>
    </location>
</feature>
<keyword evidence="4 10" id="KW-0812">Transmembrane</keyword>
<evidence type="ECO:0000256" key="10">
    <source>
        <dbReference type="PROSITE-ProRule" id="PRU00282"/>
    </source>
</evidence>
<evidence type="ECO:0000256" key="7">
    <source>
        <dbReference type="ARBA" id="ARBA00022989"/>
    </source>
</evidence>
<proteinExistence type="inferred from homology"/>
<comment type="similarity">
    <text evidence="2 11">Belongs to the mitochondrial carrier (TC 2.A.29) family.</text>
</comment>
<dbReference type="Proteomes" id="UP000594454">
    <property type="component" value="Chromosome 2"/>
</dbReference>
<dbReference type="Pfam" id="PF00153">
    <property type="entry name" value="Mito_carr"/>
    <property type="match status" value="3"/>
</dbReference>
<evidence type="ECO:0000256" key="1">
    <source>
        <dbReference type="ARBA" id="ARBA00004448"/>
    </source>
</evidence>
<evidence type="ECO:0000313" key="13">
    <source>
        <dbReference type="EMBL" id="CAD7080295.1"/>
    </source>
</evidence>
<keyword evidence="5" id="KW-0677">Repeat</keyword>
<evidence type="ECO:0000256" key="12">
    <source>
        <dbReference type="SAM" id="Phobius"/>
    </source>
</evidence>
<evidence type="ECO:0000256" key="11">
    <source>
        <dbReference type="RuleBase" id="RU000488"/>
    </source>
</evidence>
<dbReference type="SUPFAM" id="SSF103506">
    <property type="entry name" value="Mitochondrial carrier"/>
    <property type="match status" value="1"/>
</dbReference>
<evidence type="ECO:0000256" key="2">
    <source>
        <dbReference type="ARBA" id="ARBA00006375"/>
    </source>
</evidence>
<name>A0A7R8YQB0_HERIL</name>
<dbReference type="EMBL" id="LR899010">
    <property type="protein sequence ID" value="CAD7080295.1"/>
    <property type="molecule type" value="Genomic_DNA"/>
</dbReference>
<evidence type="ECO:0000256" key="3">
    <source>
        <dbReference type="ARBA" id="ARBA00022448"/>
    </source>
</evidence>
<dbReference type="OMA" id="YQFSMNG"/>
<keyword evidence="14" id="KW-1185">Reference proteome</keyword>
<protein>
    <recommendedName>
        <fullName evidence="15">Solute carrier family 25 member 35</fullName>
    </recommendedName>
</protein>
<dbReference type="GO" id="GO:0005743">
    <property type="term" value="C:mitochondrial inner membrane"/>
    <property type="evidence" value="ECO:0007669"/>
    <property type="project" value="UniProtKB-SubCell"/>
</dbReference>
<sequence length="307" mass="33904">MDFIIGGLSATCAGVFTNPFDVIKTRQQLQGELQKISTSTKLPYTGLWQSMKSIVRSDGITGLQKGLGPALAFQFAMNSTRLGIFETVDNSLHWTKFHKDSPRSPVLCIFWGAVSGAVSSLISSPLYLIKTQIQSQTTGQYAVGYQHNHKGTVDGLWKIFNLYGFRGLWKGSAAMIPRTAAGSAAQLSTFTKSKDFLCQYEIFRSSVFLTAVSASIISGFFVSIVMTPFDVVATRIFNQGIDKNGKGILYRGITDCFVKTLKIEGVRGLYKGFISNFCRVAPHTVLNLTFWEQLKKVRDVHFSKTDA</sequence>
<feature type="transmembrane region" description="Helical" evidence="12">
    <location>
        <begin position="109"/>
        <end position="129"/>
    </location>
</feature>
<dbReference type="AlphaFoldDB" id="A0A7R8YQB0"/>
<feature type="repeat" description="Solcar" evidence="10">
    <location>
        <begin position="103"/>
        <end position="196"/>
    </location>
</feature>
<feature type="repeat" description="Solcar" evidence="10">
    <location>
        <begin position="1"/>
        <end position="91"/>
    </location>
</feature>
<organism evidence="13 14">
    <name type="scientific">Hermetia illucens</name>
    <name type="common">Black soldier fly</name>
    <dbReference type="NCBI Taxonomy" id="343691"/>
    <lineage>
        <taxon>Eukaryota</taxon>
        <taxon>Metazoa</taxon>
        <taxon>Ecdysozoa</taxon>
        <taxon>Arthropoda</taxon>
        <taxon>Hexapoda</taxon>
        <taxon>Insecta</taxon>
        <taxon>Pterygota</taxon>
        <taxon>Neoptera</taxon>
        <taxon>Endopterygota</taxon>
        <taxon>Diptera</taxon>
        <taxon>Brachycera</taxon>
        <taxon>Stratiomyomorpha</taxon>
        <taxon>Stratiomyidae</taxon>
        <taxon>Hermetiinae</taxon>
        <taxon>Hermetia</taxon>
    </lineage>
</organism>
<evidence type="ECO:0008006" key="15">
    <source>
        <dbReference type="Google" id="ProtNLM"/>
    </source>
</evidence>
<dbReference type="PROSITE" id="PS50920">
    <property type="entry name" value="SOLCAR"/>
    <property type="match status" value="3"/>
</dbReference>
<feature type="transmembrane region" description="Helical" evidence="12">
    <location>
        <begin position="207"/>
        <end position="229"/>
    </location>
</feature>
<keyword evidence="7 12" id="KW-1133">Transmembrane helix</keyword>
<keyword evidence="9 10" id="KW-0472">Membrane</keyword>
<evidence type="ECO:0000313" key="14">
    <source>
        <dbReference type="Proteomes" id="UP000594454"/>
    </source>
</evidence>
<evidence type="ECO:0000256" key="4">
    <source>
        <dbReference type="ARBA" id="ARBA00022692"/>
    </source>
</evidence>
<comment type="subcellular location">
    <subcellularLocation>
        <location evidence="1">Mitochondrion inner membrane</location>
        <topology evidence="1">Multi-pass membrane protein</topology>
    </subcellularLocation>
</comment>
<keyword evidence="6" id="KW-0999">Mitochondrion inner membrane</keyword>
<dbReference type="PANTHER" id="PTHR45928">
    <property type="entry name" value="RE38146P"/>
    <property type="match status" value="1"/>
</dbReference>
<dbReference type="PANTHER" id="PTHR45928:SF1">
    <property type="entry name" value="RE38146P"/>
    <property type="match status" value="1"/>
</dbReference>